<evidence type="ECO:0000256" key="3">
    <source>
        <dbReference type="ARBA" id="ARBA00047960"/>
    </source>
</evidence>
<feature type="domain" description="GST C-terminal" evidence="5">
    <location>
        <begin position="85"/>
        <end position="205"/>
    </location>
</feature>
<dbReference type="CDD" id="cd00299">
    <property type="entry name" value="GST_C_family"/>
    <property type="match status" value="1"/>
</dbReference>
<dbReference type="Pfam" id="PF13410">
    <property type="entry name" value="GST_C_2"/>
    <property type="match status" value="1"/>
</dbReference>
<evidence type="ECO:0000259" key="5">
    <source>
        <dbReference type="PROSITE" id="PS50405"/>
    </source>
</evidence>
<comment type="catalytic activity">
    <reaction evidence="3">
        <text>RX + glutathione = an S-substituted glutathione + a halide anion + H(+)</text>
        <dbReference type="Rhea" id="RHEA:16437"/>
        <dbReference type="ChEBI" id="CHEBI:15378"/>
        <dbReference type="ChEBI" id="CHEBI:16042"/>
        <dbReference type="ChEBI" id="CHEBI:17792"/>
        <dbReference type="ChEBI" id="CHEBI:57925"/>
        <dbReference type="ChEBI" id="CHEBI:90779"/>
        <dbReference type="EC" id="2.5.1.18"/>
    </reaction>
</comment>
<keyword evidence="2" id="KW-0808">Transferase</keyword>
<dbReference type="InterPro" id="IPR050983">
    <property type="entry name" value="GST_Omega/HSP26"/>
</dbReference>
<dbReference type="RefSeq" id="WP_249697246.1">
    <property type="nucleotide sequence ID" value="NZ_JAMFLX010000001.1"/>
</dbReference>
<dbReference type="Gene3D" id="3.40.30.10">
    <property type="entry name" value="Glutaredoxin"/>
    <property type="match status" value="1"/>
</dbReference>
<dbReference type="InterPro" id="IPR040079">
    <property type="entry name" value="Glutathione_S-Trfase"/>
</dbReference>
<evidence type="ECO:0000313" key="6">
    <source>
        <dbReference type="EMBL" id="MCL6268410.1"/>
    </source>
</evidence>
<dbReference type="InterPro" id="IPR045073">
    <property type="entry name" value="Omega/Tau-like"/>
</dbReference>
<dbReference type="PANTHER" id="PTHR43968:SF6">
    <property type="entry name" value="GLUTATHIONE S-TRANSFERASE OMEGA"/>
    <property type="match status" value="1"/>
</dbReference>
<feature type="domain" description="GST N-terminal" evidence="4">
    <location>
        <begin position="3"/>
        <end position="81"/>
    </location>
</feature>
<gene>
    <name evidence="6" type="ORF">M3P05_00405</name>
</gene>
<dbReference type="InterPro" id="IPR004045">
    <property type="entry name" value="Glutathione_S-Trfase_N"/>
</dbReference>
<dbReference type="EMBL" id="JAMFLX010000001">
    <property type="protein sequence ID" value="MCL6268410.1"/>
    <property type="molecule type" value="Genomic_DNA"/>
</dbReference>
<dbReference type="SFLD" id="SFLDS00019">
    <property type="entry name" value="Glutathione_Transferase_(cytos"/>
    <property type="match status" value="1"/>
</dbReference>
<evidence type="ECO:0000313" key="7">
    <source>
        <dbReference type="Proteomes" id="UP001203338"/>
    </source>
</evidence>
<name>A0ABT0PAM0_9GAMM</name>
<evidence type="ECO:0000256" key="1">
    <source>
        <dbReference type="ARBA" id="ARBA00012452"/>
    </source>
</evidence>
<comment type="caution">
    <text evidence="6">The sequence shown here is derived from an EMBL/GenBank/DDBJ whole genome shotgun (WGS) entry which is preliminary data.</text>
</comment>
<dbReference type="EC" id="2.5.1.18" evidence="1"/>
<dbReference type="InterPro" id="IPR010987">
    <property type="entry name" value="Glutathione-S-Trfase_C-like"/>
</dbReference>
<dbReference type="SUPFAM" id="SSF52833">
    <property type="entry name" value="Thioredoxin-like"/>
    <property type="match status" value="1"/>
</dbReference>
<evidence type="ECO:0000256" key="2">
    <source>
        <dbReference type="ARBA" id="ARBA00022679"/>
    </source>
</evidence>
<dbReference type="PROSITE" id="PS50405">
    <property type="entry name" value="GST_CTER"/>
    <property type="match status" value="1"/>
</dbReference>
<dbReference type="InterPro" id="IPR036249">
    <property type="entry name" value="Thioredoxin-like_sf"/>
</dbReference>
<dbReference type="Gene3D" id="1.20.1050.10">
    <property type="match status" value="1"/>
</dbReference>
<keyword evidence="7" id="KW-1185">Reference proteome</keyword>
<proteinExistence type="predicted"/>
<dbReference type="Proteomes" id="UP001203338">
    <property type="component" value="Unassembled WGS sequence"/>
</dbReference>
<dbReference type="PANTHER" id="PTHR43968">
    <property type="match status" value="1"/>
</dbReference>
<organism evidence="6 7">
    <name type="scientific">Parendozoicomonas callyspongiae</name>
    <dbReference type="NCBI Taxonomy" id="2942213"/>
    <lineage>
        <taxon>Bacteria</taxon>
        <taxon>Pseudomonadati</taxon>
        <taxon>Pseudomonadota</taxon>
        <taxon>Gammaproteobacteria</taxon>
        <taxon>Oceanospirillales</taxon>
        <taxon>Endozoicomonadaceae</taxon>
        <taxon>Parendozoicomonas</taxon>
    </lineage>
</organism>
<dbReference type="SUPFAM" id="SSF47616">
    <property type="entry name" value="GST C-terminal domain-like"/>
    <property type="match status" value="1"/>
</dbReference>
<protein>
    <recommendedName>
        <fullName evidence="1">glutathione transferase</fullName>
        <ecNumber evidence="1">2.5.1.18</ecNumber>
    </recommendedName>
</protein>
<dbReference type="InterPro" id="IPR036282">
    <property type="entry name" value="Glutathione-S-Trfase_C_sf"/>
</dbReference>
<evidence type="ECO:0000259" key="4">
    <source>
        <dbReference type="PROSITE" id="PS50404"/>
    </source>
</evidence>
<reference evidence="6 7" key="1">
    <citation type="submission" date="2022-05" db="EMBL/GenBank/DDBJ databases">
        <authorList>
            <person name="Park J.-S."/>
        </authorList>
    </citation>
    <scope>NUCLEOTIDE SEQUENCE [LARGE SCALE GENOMIC DNA]</scope>
    <source>
        <strain evidence="6 7">2012CJ34-2</strain>
    </source>
</reference>
<dbReference type="SFLD" id="SFLDG01152">
    <property type="entry name" value="Main.3:_Omega-_and_Tau-like"/>
    <property type="match status" value="1"/>
</dbReference>
<accession>A0ABT0PAM0</accession>
<dbReference type="PROSITE" id="PS50404">
    <property type="entry name" value="GST_NTER"/>
    <property type="match status" value="1"/>
</dbReference>
<sequence>MSQNIELISFKLCPFVQRSVITLLEKKVPFDITYIDLSNKPDWFLELSPTGKVPVLKTQGEVVFESAVINEYLDEITPPSLHPKDPLIKAKHRAWIEFSSSLLMGQYKVAFAQDRNAAEEEQKALTKQLAHLEKSVSDGPLFAGQDFCLVDAAVAPFFMRVDLHNRHFGVDILDGFSRLKTWQSALLDRDSVRYSVVDNFEALTMERLEAGNSWMVQESK</sequence>
<dbReference type="Pfam" id="PF13409">
    <property type="entry name" value="GST_N_2"/>
    <property type="match status" value="1"/>
</dbReference>
<dbReference type="SFLD" id="SFLDG00358">
    <property type="entry name" value="Main_(cytGST)"/>
    <property type="match status" value="1"/>
</dbReference>